<dbReference type="Proteomes" id="UP000535890">
    <property type="component" value="Unassembled WGS sequence"/>
</dbReference>
<dbReference type="AlphaFoldDB" id="A0A7Y9E0N7"/>
<evidence type="ECO:0000313" key="1">
    <source>
        <dbReference type="EMBL" id="NYD38951.1"/>
    </source>
</evidence>
<keyword evidence="2" id="KW-1185">Reference proteome</keyword>
<dbReference type="RefSeq" id="WP_179796329.1">
    <property type="nucleotide sequence ID" value="NZ_BAABHP010000019.1"/>
</dbReference>
<evidence type="ECO:0000313" key="2">
    <source>
        <dbReference type="Proteomes" id="UP000535890"/>
    </source>
</evidence>
<protein>
    <submittedName>
        <fullName evidence="1">Uncharacterized protein</fullName>
    </submittedName>
</protein>
<organism evidence="1 2">
    <name type="scientific">Actinomycetospora corticicola</name>
    <dbReference type="NCBI Taxonomy" id="663602"/>
    <lineage>
        <taxon>Bacteria</taxon>
        <taxon>Bacillati</taxon>
        <taxon>Actinomycetota</taxon>
        <taxon>Actinomycetes</taxon>
        <taxon>Pseudonocardiales</taxon>
        <taxon>Pseudonocardiaceae</taxon>
        <taxon>Actinomycetospora</taxon>
    </lineage>
</organism>
<name>A0A7Y9E0N7_9PSEU</name>
<proteinExistence type="predicted"/>
<dbReference type="EMBL" id="JACCBN010000001">
    <property type="protein sequence ID" value="NYD38951.1"/>
    <property type="molecule type" value="Genomic_DNA"/>
</dbReference>
<gene>
    <name evidence="1" type="ORF">BJ983_005053</name>
</gene>
<sequence length="78" mass="8539">MSTSSPAHALLRPVLARGAQVAIEDREHASTIVADLLHRECTEWSWTSHRSEAHRADARRIVGALCREGWGPSEALPG</sequence>
<reference evidence="1 2" key="1">
    <citation type="submission" date="2020-07" db="EMBL/GenBank/DDBJ databases">
        <title>Sequencing the genomes of 1000 actinobacteria strains.</title>
        <authorList>
            <person name="Klenk H.-P."/>
        </authorList>
    </citation>
    <scope>NUCLEOTIDE SEQUENCE [LARGE SCALE GENOMIC DNA]</scope>
    <source>
        <strain evidence="1 2">DSM 45772</strain>
    </source>
</reference>
<comment type="caution">
    <text evidence="1">The sequence shown here is derived from an EMBL/GenBank/DDBJ whole genome shotgun (WGS) entry which is preliminary data.</text>
</comment>
<accession>A0A7Y9E0N7</accession>